<dbReference type="PATRIC" id="fig|273035.7.peg.2052"/>
<feature type="transmembrane region" description="Helical" evidence="1">
    <location>
        <begin position="12"/>
        <end position="37"/>
    </location>
</feature>
<organism evidence="2 3">
    <name type="scientific">Spiroplasma kunkelii CR2-3x</name>
    <dbReference type="NCBI Taxonomy" id="273035"/>
    <lineage>
        <taxon>Bacteria</taxon>
        <taxon>Bacillati</taxon>
        <taxon>Mycoplasmatota</taxon>
        <taxon>Mollicutes</taxon>
        <taxon>Entomoplasmatales</taxon>
        <taxon>Spiroplasmataceae</taxon>
        <taxon>Spiroplasma</taxon>
    </lineage>
</organism>
<gene>
    <name evidence="2" type="ORF">SKUN_001665</name>
</gene>
<keyword evidence="1" id="KW-1133">Transmembrane helix</keyword>
<dbReference type="STRING" id="273035.SKUN_001665"/>
<protein>
    <submittedName>
        <fullName evidence="2">Uncharacterized protein</fullName>
    </submittedName>
</protein>
<evidence type="ECO:0000313" key="2">
    <source>
        <dbReference type="EMBL" id="ALA98522.1"/>
    </source>
</evidence>
<dbReference type="EMBL" id="CP010899">
    <property type="protein sequence ID" value="ALA98522.1"/>
    <property type="molecule type" value="Genomic_DNA"/>
</dbReference>
<dbReference type="KEGG" id="skn:SKUN_001665"/>
<evidence type="ECO:0000313" key="3">
    <source>
        <dbReference type="Proteomes" id="UP000062963"/>
    </source>
</evidence>
<dbReference type="AlphaFoldDB" id="A0A0K2JJA7"/>
<dbReference type="Proteomes" id="UP000062963">
    <property type="component" value="Chromosome"/>
</dbReference>
<reference evidence="2 3" key="1">
    <citation type="journal article" date="2015" name="Genome Announc.">
        <title>Complete Genome Sequence of Spiroplasma kunkelii Strain CR2-3x, Causal Agent of Corn Stunt Disease in Zea mays L.</title>
        <authorList>
            <person name="Davis R.E."/>
            <person name="Shao J."/>
            <person name="Dally E.L."/>
            <person name="Zhao Y."/>
            <person name="Gasparich G.E."/>
            <person name="Gaynor B.J."/>
            <person name="Athey J.C."/>
            <person name="Harrison N.A."/>
            <person name="Donofrio N."/>
        </authorList>
    </citation>
    <scope>NUCLEOTIDE SEQUENCE [LARGE SCALE GENOMIC DNA]</scope>
    <source>
        <strain evidence="2 3">CR2-3x</strain>
    </source>
</reference>
<proteinExistence type="predicted"/>
<keyword evidence="3" id="KW-1185">Reference proteome</keyword>
<sequence>MKKFFKEINLLKLIISFLIIITCCLMTTFLILCREWINDSKCFWVYIVVFAINIIISSLFIITVFGEILEFIKIKKKKWANK</sequence>
<keyword evidence="1" id="KW-0472">Membrane</keyword>
<name>A0A0K2JJA7_SPIKU</name>
<accession>A0A0K2JJA7</accession>
<feature type="transmembrane region" description="Helical" evidence="1">
    <location>
        <begin position="43"/>
        <end position="69"/>
    </location>
</feature>
<keyword evidence="1" id="KW-0812">Transmembrane</keyword>
<evidence type="ECO:0000256" key="1">
    <source>
        <dbReference type="SAM" id="Phobius"/>
    </source>
</evidence>